<evidence type="ECO:0000256" key="1">
    <source>
        <dbReference type="ARBA" id="ARBA00004229"/>
    </source>
</evidence>
<dbReference type="Pfam" id="PF12638">
    <property type="entry name" value="Staygreen"/>
    <property type="match status" value="2"/>
</dbReference>
<dbReference type="AlphaFoldDB" id="A0A835FK33"/>
<dbReference type="GO" id="GO:0009507">
    <property type="term" value="C:chloroplast"/>
    <property type="evidence" value="ECO:0007669"/>
    <property type="project" value="UniProtKB-SubCell"/>
</dbReference>
<feature type="domain" description="Staygreen protein" evidence="7">
    <location>
        <begin position="204"/>
        <end position="250"/>
    </location>
</feature>
<accession>A0A835FK33</accession>
<evidence type="ECO:0000256" key="5">
    <source>
        <dbReference type="ARBA" id="ARBA00022946"/>
    </source>
</evidence>
<feature type="domain" description="Staygreen protein" evidence="7">
    <location>
        <begin position="58"/>
        <end position="169"/>
    </location>
</feature>
<keyword evidence="9" id="KW-1185">Reference proteome</keyword>
<dbReference type="PANTHER" id="PTHR31750">
    <property type="entry name" value="PROTEIN STAY-GREEN 1, CHLOROPLASTIC-RELATED"/>
    <property type="match status" value="1"/>
</dbReference>
<dbReference type="EMBL" id="JACEFO010000718">
    <property type="protein sequence ID" value="KAF8759443.1"/>
    <property type="molecule type" value="Genomic_DNA"/>
</dbReference>
<evidence type="ECO:0000256" key="2">
    <source>
        <dbReference type="ARBA" id="ARBA00009234"/>
    </source>
</evidence>
<keyword evidence="4" id="KW-0934">Plastid</keyword>
<comment type="caution">
    <text evidence="8">The sequence shown here is derived from an EMBL/GenBank/DDBJ whole genome shotgun (WGS) entry which is preliminary data.</text>
</comment>
<evidence type="ECO:0000256" key="3">
    <source>
        <dbReference type="ARBA" id="ARBA00022528"/>
    </source>
</evidence>
<evidence type="ECO:0000256" key="4">
    <source>
        <dbReference type="ARBA" id="ARBA00022640"/>
    </source>
</evidence>
<keyword evidence="3" id="KW-0150">Chloroplast</keyword>
<proteinExistence type="inferred from homology"/>
<organism evidence="8 9">
    <name type="scientific">Digitaria exilis</name>
    <dbReference type="NCBI Taxonomy" id="1010633"/>
    <lineage>
        <taxon>Eukaryota</taxon>
        <taxon>Viridiplantae</taxon>
        <taxon>Streptophyta</taxon>
        <taxon>Embryophyta</taxon>
        <taxon>Tracheophyta</taxon>
        <taxon>Spermatophyta</taxon>
        <taxon>Magnoliopsida</taxon>
        <taxon>Liliopsida</taxon>
        <taxon>Poales</taxon>
        <taxon>Poaceae</taxon>
        <taxon>PACMAD clade</taxon>
        <taxon>Panicoideae</taxon>
        <taxon>Panicodae</taxon>
        <taxon>Paniceae</taxon>
        <taxon>Anthephorinae</taxon>
        <taxon>Digitaria</taxon>
    </lineage>
</organism>
<dbReference type="OrthoDB" id="2012322at2759"/>
<dbReference type="Proteomes" id="UP000636709">
    <property type="component" value="Unassembled WGS sequence"/>
</dbReference>
<evidence type="ECO:0000256" key="6">
    <source>
        <dbReference type="SAM" id="MobiDB-lite"/>
    </source>
</evidence>
<comment type="subcellular location">
    <subcellularLocation>
        <location evidence="1">Plastid</location>
        <location evidence="1">Chloroplast</location>
    </subcellularLocation>
</comment>
<gene>
    <name evidence="8" type="ORF">HU200_010491</name>
</gene>
<reference evidence="8" key="1">
    <citation type="submission" date="2020-07" db="EMBL/GenBank/DDBJ databases">
        <title>Genome sequence and genetic diversity analysis of an under-domesticated orphan crop, white fonio (Digitaria exilis).</title>
        <authorList>
            <person name="Bennetzen J.L."/>
            <person name="Chen S."/>
            <person name="Ma X."/>
            <person name="Wang X."/>
            <person name="Yssel A.E.J."/>
            <person name="Chaluvadi S.R."/>
            <person name="Johnson M."/>
            <person name="Gangashetty P."/>
            <person name="Hamidou F."/>
            <person name="Sanogo M.D."/>
            <person name="Zwaenepoel A."/>
            <person name="Wallace J."/>
            <person name="Van De Peer Y."/>
            <person name="Van Deynze A."/>
        </authorList>
    </citation>
    <scope>NUCLEOTIDE SEQUENCE</scope>
    <source>
        <tissue evidence="8">Leaves</tissue>
    </source>
</reference>
<name>A0A835FK33_9POAL</name>
<comment type="similarity">
    <text evidence="2">Belongs to the staygreen family.</text>
</comment>
<evidence type="ECO:0000313" key="8">
    <source>
        <dbReference type="EMBL" id="KAF8759443.1"/>
    </source>
</evidence>
<sequence>MAAATSASTMSLLPISQLKQQQRHGGGAVVVFRPRRLRDARRRRYVVPTARLFGPAIFEASKLKVLFLGVDEESGGKQQGKPPVLPRTYTLTHSDVTASLTLAVSHTINRAQLQGWYNRLQRDEVVAEWKKVRGRMSLHVHCHISGGHFLLDLIAGLRYYIFRKELPVVRYVSTCCPQSISGNSFSLVRHQTSHVGESCCVLQVLKAFVHGDGDLFSRHPELEEATVWVYFHSNLPRFNRVECWGPLRDAASPPEDAAAAAPATEAAGQTMPVGEWPHRCPQQCDCCFPPHSLIPWPNEHDMASATDIAGGGQAQQQ</sequence>
<feature type="region of interest" description="Disordered" evidence="6">
    <location>
        <begin position="298"/>
        <end position="317"/>
    </location>
</feature>
<evidence type="ECO:0000259" key="7">
    <source>
        <dbReference type="Pfam" id="PF12638"/>
    </source>
</evidence>
<dbReference type="GO" id="GO:0015996">
    <property type="term" value="P:chlorophyll catabolic process"/>
    <property type="evidence" value="ECO:0007669"/>
    <property type="project" value="TreeGrafter"/>
</dbReference>
<dbReference type="PANTHER" id="PTHR31750:SF4">
    <property type="entry name" value="LP06106P"/>
    <property type="match status" value="1"/>
</dbReference>
<keyword evidence="5" id="KW-0809">Transit peptide</keyword>
<dbReference type="InterPro" id="IPR024438">
    <property type="entry name" value="Staygreen"/>
</dbReference>
<protein>
    <recommendedName>
        <fullName evidence="7">Staygreen protein domain-containing protein</fullName>
    </recommendedName>
</protein>
<evidence type="ECO:0000313" key="9">
    <source>
        <dbReference type="Proteomes" id="UP000636709"/>
    </source>
</evidence>